<protein>
    <submittedName>
        <fullName evidence="1">Uncharacterized protein</fullName>
    </submittedName>
</protein>
<dbReference type="Proteomes" id="UP000576082">
    <property type="component" value="Unassembled WGS sequence"/>
</dbReference>
<gene>
    <name evidence="1" type="ORF">HHU12_29820</name>
</gene>
<name>A0A7X9S0J7_9BACT</name>
<sequence length="54" mass="6287">MILNTVRPYIRKFFFWFKLTVTLTSSSLISTAEGAEHEFFILSLVEDVTEMIVD</sequence>
<keyword evidence="2" id="KW-1185">Reference proteome</keyword>
<dbReference type="RefSeq" id="WP_169660388.1">
    <property type="nucleotide sequence ID" value="NZ_JABANE010000141.1"/>
</dbReference>
<comment type="caution">
    <text evidence="1">The sequence shown here is derived from an EMBL/GenBank/DDBJ whole genome shotgun (WGS) entry which is preliminary data.</text>
</comment>
<organism evidence="1 2">
    <name type="scientific">Flammeovirga aprica JL-4</name>
    <dbReference type="NCBI Taxonomy" id="694437"/>
    <lineage>
        <taxon>Bacteria</taxon>
        <taxon>Pseudomonadati</taxon>
        <taxon>Bacteroidota</taxon>
        <taxon>Cytophagia</taxon>
        <taxon>Cytophagales</taxon>
        <taxon>Flammeovirgaceae</taxon>
        <taxon>Flammeovirga</taxon>
    </lineage>
</organism>
<accession>A0A7X9S0J7</accession>
<reference evidence="1 2" key="1">
    <citation type="submission" date="2020-04" db="EMBL/GenBank/DDBJ databases">
        <title>Flammeovirga sp. SR4, a novel species isolated from seawater.</title>
        <authorList>
            <person name="Wang X."/>
        </authorList>
    </citation>
    <scope>NUCLEOTIDE SEQUENCE [LARGE SCALE GENOMIC DNA]</scope>
    <source>
        <strain evidence="1 2">ATCC 23126</strain>
    </source>
</reference>
<evidence type="ECO:0000313" key="2">
    <source>
        <dbReference type="Proteomes" id="UP000576082"/>
    </source>
</evidence>
<evidence type="ECO:0000313" key="1">
    <source>
        <dbReference type="EMBL" id="NME72195.1"/>
    </source>
</evidence>
<dbReference type="AlphaFoldDB" id="A0A7X9S0J7"/>
<proteinExistence type="predicted"/>
<dbReference type="EMBL" id="JABANE010000141">
    <property type="protein sequence ID" value="NME72195.1"/>
    <property type="molecule type" value="Genomic_DNA"/>
</dbReference>